<dbReference type="SUPFAM" id="SSF117987">
    <property type="entry name" value="CRISPR-associated protein"/>
    <property type="match status" value="2"/>
</dbReference>
<evidence type="ECO:0000313" key="1">
    <source>
        <dbReference type="EMBL" id="QCT18169.1"/>
    </source>
</evidence>
<dbReference type="CDD" id="cd09727">
    <property type="entry name" value="Cas6_I-E"/>
    <property type="match status" value="1"/>
</dbReference>
<dbReference type="InterPro" id="IPR010179">
    <property type="entry name" value="CRISPR-assoc_prot_Cse3"/>
</dbReference>
<organism evidence="1 2">
    <name type="scientific">Jejubacter calystegiae</name>
    <dbReference type="NCBI Taxonomy" id="2579935"/>
    <lineage>
        <taxon>Bacteria</taxon>
        <taxon>Pseudomonadati</taxon>
        <taxon>Pseudomonadota</taxon>
        <taxon>Gammaproteobacteria</taxon>
        <taxon>Enterobacterales</taxon>
        <taxon>Enterobacteriaceae</taxon>
        <taxon>Jejubacter</taxon>
    </lineage>
</organism>
<dbReference type="Gene3D" id="3.30.70.1210">
    <property type="entry name" value="Crispr-associated protein, domain 2"/>
    <property type="match status" value="1"/>
</dbReference>
<proteinExistence type="predicted"/>
<name>A0A4P8YCI4_9ENTR</name>
<dbReference type="Proteomes" id="UP000302163">
    <property type="component" value="Chromosome"/>
</dbReference>
<sequence>MNLSRITLCQNALTPERMIQLMEAGEYAIHQWLWELFPGLERRDFLYRQESRQGQLCFYLLSERSPEQSHPFFDVETKPFMPLLRAGQRLGFALRVNPVICRSGKRHDLLMETKRRLKESVEPRDMWEHQAQAARKWLERQGESSGFQLVQAEVDNYRQHRLTRLADSRPVQFSSVDYQGTLIVNDPERFLARIASGWGKSRAFGCGLMLLRPAVE</sequence>
<dbReference type="Gene3D" id="3.30.70.1200">
    <property type="entry name" value="Crispr-associated protein, domain 1"/>
    <property type="match status" value="1"/>
</dbReference>
<dbReference type="Pfam" id="PF08798">
    <property type="entry name" value="CRISPR_assoc"/>
    <property type="match status" value="1"/>
</dbReference>
<dbReference type="OrthoDB" id="9795689at2"/>
<dbReference type="NCBIfam" id="TIGR01907">
    <property type="entry name" value="casE_Cse3"/>
    <property type="match status" value="1"/>
</dbReference>
<dbReference type="SMART" id="SM01101">
    <property type="entry name" value="CRISPR_assoc"/>
    <property type="match status" value="1"/>
</dbReference>
<gene>
    <name evidence="1" type="primary">cas6e</name>
    <name evidence="1" type="ORF">FEM41_00185</name>
</gene>
<reference evidence="1 2" key="1">
    <citation type="submission" date="2019-05" db="EMBL/GenBank/DDBJ databases">
        <title>Complete genome sequence of Izhakiella calystegiae KSNA2, an endophyte isolated from beach morning glory (Calystegia soldanella).</title>
        <authorList>
            <person name="Jiang L."/>
            <person name="Jeong J.C."/>
            <person name="Kim C.Y."/>
            <person name="Kim D.H."/>
            <person name="Kim S.W."/>
            <person name="Lee j."/>
        </authorList>
    </citation>
    <scope>NUCLEOTIDE SEQUENCE [LARGE SCALE GENOMIC DNA]</scope>
    <source>
        <strain evidence="1 2">KSNA2</strain>
    </source>
</reference>
<dbReference type="RefSeq" id="WP_138093065.1">
    <property type="nucleotide sequence ID" value="NZ_CP040428.1"/>
</dbReference>
<dbReference type="EMBL" id="CP040428">
    <property type="protein sequence ID" value="QCT18169.1"/>
    <property type="molecule type" value="Genomic_DNA"/>
</dbReference>
<dbReference type="AlphaFoldDB" id="A0A4P8YCI4"/>
<dbReference type="KEGG" id="izh:FEM41_00185"/>
<keyword evidence="2" id="KW-1185">Reference proteome</keyword>
<evidence type="ECO:0000313" key="2">
    <source>
        <dbReference type="Proteomes" id="UP000302163"/>
    </source>
</evidence>
<protein>
    <submittedName>
        <fullName evidence="1">Type I-E CRISPR-associated protein Cas6/Cse3/CasE</fullName>
    </submittedName>
</protein>
<accession>A0A4P8YCI4</accession>